<gene>
    <name evidence="2" type="ORF">ERJ70_02280</name>
</gene>
<evidence type="ECO:0000256" key="1">
    <source>
        <dbReference type="SAM" id="SignalP"/>
    </source>
</evidence>
<protein>
    <submittedName>
        <fullName evidence="2">DUF1433 domain-containing protein</fullName>
    </submittedName>
</protein>
<evidence type="ECO:0000313" key="3">
    <source>
        <dbReference type="Proteomes" id="UP000665043"/>
    </source>
</evidence>
<dbReference type="Gene3D" id="3.10.450.130">
    <property type="entry name" value="folded 79 residue fragment of lin0334 like domains"/>
    <property type="match status" value="1"/>
</dbReference>
<dbReference type="Pfam" id="PF07252">
    <property type="entry name" value="DUF1433"/>
    <property type="match status" value="1"/>
</dbReference>
<keyword evidence="1" id="KW-0732">Signal</keyword>
<organism evidence="2 3">
    <name type="scientific">Sediminibacillus dalangtanensis</name>
    <dbReference type="NCBI Taxonomy" id="2729421"/>
    <lineage>
        <taxon>Bacteria</taxon>
        <taxon>Bacillati</taxon>
        <taxon>Bacillota</taxon>
        <taxon>Bacilli</taxon>
        <taxon>Bacillales</taxon>
        <taxon>Bacillaceae</taxon>
        <taxon>Sediminibacillus</taxon>
    </lineage>
</organism>
<proteinExistence type="predicted"/>
<dbReference type="InterPro" id="IPR009881">
    <property type="entry name" value="DUF1433"/>
</dbReference>
<dbReference type="RefSeq" id="WP_209366878.1">
    <property type="nucleotide sequence ID" value="NZ_CP046956.1"/>
</dbReference>
<sequence>MWKFLFTLLLITSIILTGCNVDSTNQLYNDETKEKAREAVEKYLQNNFVGITTVQVTDIYQSPMGGLTVDGNVNDGEADFSAGVESDYTIESIGVSKEFPERKEECKENTCGD</sequence>
<name>A0ABX7VQJ8_9BACI</name>
<evidence type="ECO:0000313" key="2">
    <source>
        <dbReference type="EMBL" id="QTM98244.1"/>
    </source>
</evidence>
<accession>A0ABX7VQJ8</accession>
<reference evidence="2 3" key="1">
    <citation type="submission" date="2019-12" db="EMBL/GenBank/DDBJ databases">
        <title>The whole genome sequencing of a strain isolated from a Mars analog, Dalangtan Playa.</title>
        <authorList>
            <person name="Huang T."/>
        </authorList>
    </citation>
    <scope>NUCLEOTIDE SEQUENCE [LARGE SCALE GENOMIC DNA]</scope>
    <source>
        <strain evidence="2 3">DP4-553-S</strain>
    </source>
</reference>
<dbReference type="Proteomes" id="UP000665043">
    <property type="component" value="Chromosome"/>
</dbReference>
<dbReference type="EMBL" id="CP046956">
    <property type="protein sequence ID" value="QTM98244.1"/>
    <property type="molecule type" value="Genomic_DNA"/>
</dbReference>
<dbReference type="PROSITE" id="PS51257">
    <property type="entry name" value="PROKAR_LIPOPROTEIN"/>
    <property type="match status" value="1"/>
</dbReference>
<feature type="signal peptide" evidence="1">
    <location>
        <begin position="1"/>
        <end position="18"/>
    </location>
</feature>
<keyword evidence="3" id="KW-1185">Reference proteome</keyword>
<feature type="chain" id="PRO_5045816161" evidence="1">
    <location>
        <begin position="19"/>
        <end position="113"/>
    </location>
</feature>